<name>A0A8A3PPX8_9HELO</name>
<evidence type="ECO:0000313" key="2">
    <source>
        <dbReference type="EMBL" id="QSZ36921.1"/>
    </source>
</evidence>
<dbReference type="AlphaFoldDB" id="A0A8A3PPX8"/>
<feature type="region of interest" description="Disordered" evidence="1">
    <location>
        <begin position="43"/>
        <end position="178"/>
    </location>
</feature>
<evidence type="ECO:0000256" key="1">
    <source>
        <dbReference type="SAM" id="MobiDB-lite"/>
    </source>
</evidence>
<feature type="compositionally biased region" description="Basic and acidic residues" evidence="1">
    <location>
        <begin position="134"/>
        <end position="144"/>
    </location>
</feature>
<gene>
    <name evidence="2" type="ORF">DSL72_009011</name>
</gene>
<sequence length="460" mass="50936">MDEPGIDADPSSGLKTPISKQSISIISSNASLSVLECAVPSYGRMTTASNGGPSQRRSFRNTLPKPSKSLELGMEGSSAEGSDVAGSQMDIVEEPLLIVAEKESANVQTPRCTGNPTSASHEESEESDDSVGDNESHDSEHFDSDDANSYLGEPEPSTSEPQPASPTSQTPIAPPDKVRRADTMFTKTELIALGVAYATEASWPRIAEYFPHRTPRSLYQTFKHTFTHAGNGHKLARDSYPPGADIPELRKKFQALRKLASRTRRVPLTELPKEYDQDIIRGHLSLSRWQKKGRKTSVVKKVKVPKLKPVSAREKHMRVLQEQWDDEDDESDFEDVRAAAAVAVKKERVKKEHVKEETINSGGATVIKVEGDTTDQDQLTGLPESSIIDLDVRDPSELRSPMSEPSLEGKKSRLIDQLSQCENAEELNRILMNGLEISEVKAERRQKEGKSERLEKRKRI</sequence>
<evidence type="ECO:0000313" key="3">
    <source>
        <dbReference type="Proteomes" id="UP000672032"/>
    </source>
</evidence>
<feature type="region of interest" description="Disordered" evidence="1">
    <location>
        <begin position="371"/>
        <end position="413"/>
    </location>
</feature>
<dbReference type="OrthoDB" id="3556501at2759"/>
<dbReference type="Proteomes" id="UP000672032">
    <property type="component" value="Chromosome 8"/>
</dbReference>
<protein>
    <submittedName>
        <fullName evidence="2">Uncharacterized protein</fullName>
    </submittedName>
</protein>
<feature type="compositionally biased region" description="Acidic residues" evidence="1">
    <location>
        <begin position="123"/>
        <end position="132"/>
    </location>
</feature>
<proteinExistence type="predicted"/>
<feature type="compositionally biased region" description="Polar residues" evidence="1">
    <location>
        <begin position="105"/>
        <end position="117"/>
    </location>
</feature>
<accession>A0A8A3PPX8</accession>
<reference evidence="2" key="1">
    <citation type="submission" date="2020-10" db="EMBL/GenBank/DDBJ databases">
        <title>Genome Sequence of Monilinia vaccinii-corymbosi Sheds Light on Mummy Berry Disease Infection of Blueberry and Mating Type.</title>
        <authorList>
            <person name="Yow A.G."/>
            <person name="Zhang Y."/>
            <person name="Bansal K."/>
            <person name="Eacker S.M."/>
            <person name="Sullivan S."/>
            <person name="Liachko I."/>
            <person name="Cubeta M.A."/>
            <person name="Rollins J.A."/>
            <person name="Ashrafi H."/>
        </authorList>
    </citation>
    <scope>NUCLEOTIDE SEQUENCE</scope>
    <source>
        <strain evidence="2">RL-1</strain>
    </source>
</reference>
<dbReference type="EMBL" id="CP063412">
    <property type="protein sequence ID" value="QSZ36921.1"/>
    <property type="molecule type" value="Genomic_DNA"/>
</dbReference>
<feature type="compositionally biased region" description="Polar residues" evidence="1">
    <location>
        <begin position="156"/>
        <end position="171"/>
    </location>
</feature>
<keyword evidence="3" id="KW-1185">Reference proteome</keyword>
<feature type="compositionally biased region" description="Polar residues" evidence="1">
    <location>
        <begin position="44"/>
        <end position="56"/>
    </location>
</feature>
<organism evidence="2 3">
    <name type="scientific">Monilinia vaccinii-corymbosi</name>
    <dbReference type="NCBI Taxonomy" id="61207"/>
    <lineage>
        <taxon>Eukaryota</taxon>
        <taxon>Fungi</taxon>
        <taxon>Dikarya</taxon>
        <taxon>Ascomycota</taxon>
        <taxon>Pezizomycotina</taxon>
        <taxon>Leotiomycetes</taxon>
        <taxon>Helotiales</taxon>
        <taxon>Sclerotiniaceae</taxon>
        <taxon>Monilinia</taxon>
    </lineage>
</organism>